<keyword evidence="1" id="KW-0433">Leucine-rich repeat</keyword>
<comment type="function">
    <text evidence="7">Core component of the SHOC2-MRAS-PP1c (SMP) holophosphatase complex that regulates activation of the MAPK pathway. Acts as a scaffolding protein in the SMP complex. The SMP complex specifically dephosphorylates the inhibitory phosphorylation at 'Ser-259' of RAF1 kinase, 'Ser-365' of BRAF kinase and 'Ser-214' of ARAF kinase, stimulating their kinase activities. The SMP complex enhances the dephosphorylation activity and substrate specificity of PP1c.</text>
</comment>
<reference evidence="10 11" key="1">
    <citation type="journal article" date="2013" name="Nat. Commun.">
        <title>Genome analysis reveals insights into physiology and longevity of the Brandt's bat Myotis brandtii.</title>
        <authorList>
            <person name="Seim I."/>
            <person name="Fang X."/>
            <person name="Xiong Z."/>
            <person name="Lobanov A.V."/>
            <person name="Huang Z."/>
            <person name="Ma S."/>
            <person name="Feng Y."/>
            <person name="Turanov A.A."/>
            <person name="Zhu Y."/>
            <person name="Lenz T.L."/>
            <person name="Gerashchenko M.V."/>
            <person name="Fan D."/>
            <person name="Hee Yim S."/>
            <person name="Yao X."/>
            <person name="Jordan D."/>
            <person name="Xiong Y."/>
            <person name="Ma Y."/>
            <person name="Lyapunov A.N."/>
            <person name="Chen G."/>
            <person name="Kulakova O.I."/>
            <person name="Sun Y."/>
            <person name="Lee S.G."/>
            <person name="Bronson R.T."/>
            <person name="Moskalev A.A."/>
            <person name="Sunyaev S.R."/>
            <person name="Zhang G."/>
            <person name="Krogh A."/>
            <person name="Wang J."/>
            <person name="Gladyshev V.N."/>
        </authorList>
    </citation>
    <scope>NUCLEOTIDE SEQUENCE [LARGE SCALE GENOMIC DNA]</scope>
</reference>
<evidence type="ECO:0000256" key="2">
    <source>
        <dbReference type="ARBA" id="ARBA00022737"/>
    </source>
</evidence>
<feature type="compositionally biased region" description="Basic residues" evidence="9">
    <location>
        <begin position="245"/>
        <end position="257"/>
    </location>
</feature>
<evidence type="ECO:0000256" key="1">
    <source>
        <dbReference type="ARBA" id="ARBA00022614"/>
    </source>
</evidence>
<evidence type="ECO:0000256" key="5">
    <source>
        <dbReference type="ARBA" id="ARBA00029998"/>
    </source>
</evidence>
<feature type="compositionally biased region" description="Basic and acidic residues" evidence="9">
    <location>
        <begin position="258"/>
        <end position="269"/>
    </location>
</feature>
<evidence type="ECO:0000256" key="7">
    <source>
        <dbReference type="ARBA" id="ARBA00049970"/>
    </source>
</evidence>
<dbReference type="Gene3D" id="3.80.10.10">
    <property type="entry name" value="Ribonuclease Inhibitor"/>
    <property type="match status" value="2"/>
</dbReference>
<dbReference type="CDD" id="cd23766">
    <property type="entry name" value="IQCG"/>
    <property type="match status" value="1"/>
</dbReference>
<gene>
    <name evidence="10" type="ORF">D623_10024778</name>
</gene>
<dbReference type="PANTHER" id="PTHR48051">
    <property type="match status" value="1"/>
</dbReference>
<evidence type="ECO:0000313" key="11">
    <source>
        <dbReference type="Proteomes" id="UP000052978"/>
    </source>
</evidence>
<dbReference type="InterPro" id="IPR025875">
    <property type="entry name" value="Leu-rich_rpt_4"/>
</dbReference>
<organism evidence="10 11">
    <name type="scientific">Myotis brandtii</name>
    <name type="common">Brandt's bat</name>
    <dbReference type="NCBI Taxonomy" id="109478"/>
    <lineage>
        <taxon>Eukaryota</taxon>
        <taxon>Metazoa</taxon>
        <taxon>Chordata</taxon>
        <taxon>Craniata</taxon>
        <taxon>Vertebrata</taxon>
        <taxon>Euteleostomi</taxon>
        <taxon>Mammalia</taxon>
        <taxon>Eutheria</taxon>
        <taxon>Laurasiatheria</taxon>
        <taxon>Chiroptera</taxon>
        <taxon>Yangochiroptera</taxon>
        <taxon>Vespertilionidae</taxon>
        <taxon>Myotis</taxon>
    </lineage>
</organism>
<name>S7NU75_MYOBR</name>
<dbReference type="AlphaFoldDB" id="S7NU75"/>
<evidence type="ECO:0000313" key="10">
    <source>
        <dbReference type="EMBL" id="EPQ20501.1"/>
    </source>
</evidence>
<evidence type="ECO:0000256" key="6">
    <source>
        <dbReference type="ARBA" id="ARBA00032455"/>
    </source>
</evidence>
<dbReference type="Proteomes" id="UP000052978">
    <property type="component" value="Unassembled WGS sequence"/>
</dbReference>
<dbReference type="GO" id="GO:0005737">
    <property type="term" value="C:cytoplasm"/>
    <property type="evidence" value="ECO:0007669"/>
    <property type="project" value="TreeGrafter"/>
</dbReference>
<evidence type="ECO:0000256" key="9">
    <source>
        <dbReference type="SAM" id="MobiDB-lite"/>
    </source>
</evidence>
<accession>S7NU75</accession>
<proteinExistence type="predicted"/>
<dbReference type="InterPro" id="IPR001611">
    <property type="entry name" value="Leu-rich_rpt"/>
</dbReference>
<dbReference type="EMBL" id="KE164845">
    <property type="protein sequence ID" value="EPQ20501.1"/>
    <property type="molecule type" value="Genomic_DNA"/>
</dbReference>
<sequence length="269" mass="29534">MQELPPGGQCTPPVGSQKPGSGLVNALAVAGASPTSVAVLRSSKLSSKEQQADFGALSKLKILGLSGNQLISFPEEIFSLESLEKLYIGQDQGAKLTSVPEDIGKLQSLKELHIENNHLEYLPVALGSMPNLEVLDCRHNLLKQLPDAICQAQALRELLLETNLLTQLPENLDSLVNLDVLTLMDNPMEDPPEEVYTEGKEAIFTYLKNKRHMKIVATKIQSWWRGMMVLKGIGKFSELLKVRKKGKNSLKSKSGKKGGKEKPAKEKKK</sequence>
<comment type="subunit">
    <text evidence="8">Component of the SHOC2-MRAS-PP1c (SMP) complex consisting of SHOC2, GTP-bound M-Ras/MRAS and the catalytic subunit of protein phosphatase 1 (either PPP1CA, PPP1CB or PPP1CC). SHOC2 and PP1c preferably bind M-Ras/MRAS, but they also bind K-Ras/KRAS, N-Ras/NRAS and H-Ras/HRAS; these interactions are GTP-dependent and both SHOC2 and PP1c are required to form a stable complex. Interacts with PP1c in the absence of Ras GTPases. Interacts with M-Ras/MRAS and RAF1. Interacts with ERBIN; disrupts the interaction with RAF1 and Ras, preventing the activation of the Ras signaling pathway. Interacts with LZTR1.</text>
</comment>
<dbReference type="PROSITE" id="PS51450">
    <property type="entry name" value="LRR"/>
    <property type="match status" value="1"/>
</dbReference>
<evidence type="ECO:0000256" key="3">
    <source>
        <dbReference type="ARBA" id="ARBA00023907"/>
    </source>
</evidence>
<dbReference type="SMART" id="SM00369">
    <property type="entry name" value="LRR_TYP"/>
    <property type="match status" value="4"/>
</dbReference>
<dbReference type="Pfam" id="PF12799">
    <property type="entry name" value="LRR_4"/>
    <property type="match status" value="1"/>
</dbReference>
<evidence type="ECO:0000256" key="8">
    <source>
        <dbReference type="ARBA" id="ARBA00049999"/>
    </source>
</evidence>
<dbReference type="InterPro" id="IPR032675">
    <property type="entry name" value="LRR_dom_sf"/>
</dbReference>
<dbReference type="InterPro" id="IPR003591">
    <property type="entry name" value="Leu-rich_rpt_typical-subtyp"/>
</dbReference>
<keyword evidence="11" id="KW-1185">Reference proteome</keyword>
<dbReference type="InterPro" id="IPR050216">
    <property type="entry name" value="LRR_domain-containing"/>
</dbReference>
<protein>
    <recommendedName>
        <fullName evidence="3">Leucine-rich repeat protein SHOC-2</fullName>
    </recommendedName>
    <alternativeName>
        <fullName evidence="6">Protein soc-2 homolog</fullName>
    </alternativeName>
    <alternativeName>
        <fullName evidence="4 5">protein Sur-8 homolog</fullName>
    </alternativeName>
</protein>
<dbReference type="PANTHER" id="PTHR48051:SF54">
    <property type="entry name" value="LEUCINE-RICH REPEAT-CONTAINING PROTEIN"/>
    <property type="match status" value="1"/>
</dbReference>
<dbReference type="SUPFAM" id="SSF52058">
    <property type="entry name" value="L domain-like"/>
    <property type="match status" value="1"/>
</dbReference>
<evidence type="ECO:0000256" key="4">
    <source>
        <dbReference type="ARBA" id="ARBA00029588"/>
    </source>
</evidence>
<feature type="region of interest" description="Disordered" evidence="9">
    <location>
        <begin position="245"/>
        <end position="269"/>
    </location>
</feature>
<keyword evidence="2" id="KW-0677">Repeat</keyword>
<dbReference type="SMART" id="SM00364">
    <property type="entry name" value="LRR_BAC"/>
    <property type="match status" value="4"/>
</dbReference>